<keyword evidence="9" id="KW-1017">Isopeptide bond</keyword>
<feature type="repeat" description="TPR" evidence="21">
    <location>
        <begin position="344"/>
        <end position="377"/>
    </location>
</feature>
<evidence type="ECO:0000256" key="11">
    <source>
        <dbReference type="ARBA" id="ARBA00022737"/>
    </source>
</evidence>
<evidence type="ECO:0000256" key="5">
    <source>
        <dbReference type="ARBA" id="ARBA00010982"/>
    </source>
</evidence>
<feature type="repeat" description="TPR" evidence="21">
    <location>
        <begin position="491"/>
        <end position="524"/>
    </location>
</feature>
<dbReference type="InterPro" id="IPR002155">
    <property type="entry name" value="Thiolase"/>
</dbReference>
<evidence type="ECO:0000256" key="16">
    <source>
        <dbReference type="ARBA" id="ARBA00023315"/>
    </source>
</evidence>
<dbReference type="AlphaFoldDB" id="A0ABD1CND1"/>
<dbReference type="InterPro" id="IPR019734">
    <property type="entry name" value="TPR_rpt"/>
</dbReference>
<dbReference type="FunFam" id="1.25.40.10:FF:000034">
    <property type="entry name" value="Peroxisomal biogenesis factor 5 isoform 1"/>
    <property type="match status" value="1"/>
</dbReference>
<evidence type="ECO:0000259" key="23">
    <source>
        <dbReference type="Pfam" id="PF02803"/>
    </source>
</evidence>
<gene>
    <name evidence="24" type="ORF">pipiens_004109</name>
</gene>
<organism evidence="24 25">
    <name type="scientific">Culex pipiens pipiens</name>
    <name type="common">Northern house mosquito</name>
    <dbReference type="NCBI Taxonomy" id="38569"/>
    <lineage>
        <taxon>Eukaryota</taxon>
        <taxon>Metazoa</taxon>
        <taxon>Ecdysozoa</taxon>
        <taxon>Arthropoda</taxon>
        <taxon>Hexapoda</taxon>
        <taxon>Insecta</taxon>
        <taxon>Pterygota</taxon>
        <taxon>Neoptera</taxon>
        <taxon>Endopterygota</taxon>
        <taxon>Diptera</taxon>
        <taxon>Nematocera</taxon>
        <taxon>Culicoidea</taxon>
        <taxon>Culicidae</taxon>
        <taxon>Culicinae</taxon>
        <taxon>Culicini</taxon>
        <taxon>Culex</taxon>
        <taxon>Culex</taxon>
    </lineage>
</organism>
<dbReference type="PROSITE" id="PS00737">
    <property type="entry name" value="THIOLASE_2"/>
    <property type="match status" value="1"/>
</dbReference>
<keyword evidence="13" id="KW-0832">Ubl conjugation</keyword>
<comment type="function">
    <text evidence="20">Receptor that mediates peroxisomal import of proteins containing a C-terminal PTS1-type tripeptide peroxisomal targeting signal (SKL-type). Binds to cargo proteins containing a PTS1 peroxisomal targeting signal in the cytosol, and translocates them into the peroxisome matrix by passing through the PEX13-PEX14 docking complex along with cargo proteins. PEX5 receptor is then retrotranslocated into the cytosol, leading to release of bound cargo in the peroxisome matrix, and reset for a subsequent peroxisome import cycle.</text>
</comment>
<evidence type="ECO:0000256" key="9">
    <source>
        <dbReference type="ARBA" id="ARBA00022499"/>
    </source>
</evidence>
<dbReference type="Pfam" id="PF13432">
    <property type="entry name" value="TPR_16"/>
    <property type="match status" value="2"/>
</dbReference>
<feature type="domain" description="Thiolase C-terminal" evidence="23">
    <location>
        <begin position="886"/>
        <end position="1007"/>
    </location>
</feature>
<dbReference type="InterPro" id="IPR020616">
    <property type="entry name" value="Thiolase_N"/>
</dbReference>
<dbReference type="NCBIfam" id="TIGR01930">
    <property type="entry name" value="AcCoA-C-Actrans"/>
    <property type="match status" value="1"/>
</dbReference>
<dbReference type="GO" id="GO:0005782">
    <property type="term" value="C:peroxisomal matrix"/>
    <property type="evidence" value="ECO:0007669"/>
    <property type="project" value="UniProtKB-SubCell"/>
</dbReference>
<feature type="repeat" description="TPR" evidence="21">
    <location>
        <begin position="457"/>
        <end position="490"/>
    </location>
</feature>
<evidence type="ECO:0000313" key="25">
    <source>
        <dbReference type="Proteomes" id="UP001562425"/>
    </source>
</evidence>
<keyword evidence="16" id="KW-0012">Acyltransferase</keyword>
<dbReference type="Gene3D" id="3.40.47.10">
    <property type="match status" value="2"/>
</dbReference>
<dbReference type="SUPFAM" id="SSF48452">
    <property type="entry name" value="TPR-like"/>
    <property type="match status" value="1"/>
</dbReference>
<dbReference type="InterPro" id="IPR024111">
    <property type="entry name" value="PEX5/PEX5L"/>
</dbReference>
<dbReference type="InterPro" id="IPR020615">
    <property type="entry name" value="Thiolase_acyl_enz_int_AS"/>
</dbReference>
<comment type="pathway">
    <text evidence="3">Lipid metabolism.</text>
</comment>
<reference evidence="24 25" key="1">
    <citation type="submission" date="2024-05" db="EMBL/GenBank/DDBJ databases">
        <title>Culex pipiens pipiens assembly and annotation.</title>
        <authorList>
            <person name="Alout H."/>
            <person name="Durand T."/>
        </authorList>
    </citation>
    <scope>NUCLEOTIDE SEQUENCE [LARGE SCALE GENOMIC DNA]</scope>
    <source>
        <strain evidence="24">HA-2024</strain>
        <tissue evidence="24">Whole body</tissue>
    </source>
</reference>
<dbReference type="SUPFAM" id="SSF53901">
    <property type="entry name" value="Thiolase-like"/>
    <property type="match status" value="2"/>
</dbReference>
<dbReference type="InterPro" id="IPR020613">
    <property type="entry name" value="Thiolase_CS"/>
</dbReference>
<evidence type="ECO:0000256" key="15">
    <source>
        <dbReference type="ARBA" id="ARBA00023140"/>
    </source>
</evidence>
<dbReference type="Pfam" id="PF00108">
    <property type="entry name" value="Thiolase_N"/>
    <property type="match status" value="1"/>
</dbReference>
<evidence type="ECO:0000313" key="24">
    <source>
        <dbReference type="EMBL" id="KAL1377900.1"/>
    </source>
</evidence>
<comment type="function">
    <text evidence="19">In addition to promoting peroxisomal translocation of proteins containing a PTS1 peroxisomal targeting signal, mediates peroxisomal import of proteins containing a C-terminal PTS2-type peroxisomal targeting signal via its interaction with PEX7. Interaction with PEX7 only takes place when PEX7 is associated with cargo proteins containing a PTS2 peroxisomal targeting signal. PEX7 along with PTS2-containing cargo proteins are then translocated through the PEX13-PEX14 docking complex together with PEX5.</text>
</comment>
<evidence type="ECO:0000256" key="8">
    <source>
        <dbReference type="ARBA" id="ARBA00022490"/>
    </source>
</evidence>
<dbReference type="InterPro" id="IPR020617">
    <property type="entry name" value="Thiolase_C"/>
</dbReference>
<dbReference type="InterPro" id="IPR011990">
    <property type="entry name" value="TPR-like_helical_dom_sf"/>
</dbReference>
<dbReference type="InterPro" id="IPR016039">
    <property type="entry name" value="Thiolase-like"/>
</dbReference>
<sequence>MSFKDLVEPECGGANPLMNLGRQVTRDVAFQDEGFVGGRSAFIGSDNDLVKEFMGQIAPAPQSFRMDVLLKEMRDIDAQNFHQRQIVPGPPVIEEVNRSDMDWAKEFAIDSMGASHSGHRAESKLSSVWSNSQLAPIEESFGAGPSNILYAKDFFDLNEPKSEEEQKTIRQAAGELAEVAYGHDSEKLNYSEFLHFMSNVGEGGIKINDGQVSGGNVWANEFDQLAAGSSKAAKEEPGIAEDWAKAFEDSKKGNQEATENYNKQFWERLQDEWRSISENESQHPWLSEFSEFYDPYKEYKFDEENPMSNVENAFEKGKAFLAQGDIPSAVLCFEAAVKQDPENPEIWELLGFSQAENEKDPNAIAALNKALSFNPNNMPVLMALAVSYTNESMQNQALKMLVKWMKCNPKYEALVPPQMLQAQESPLASSLMGGPSLQDVQDLYIKAVQTSPSEIDADIQEALGVLFNLSSEYDKAVDCFRAAVQVRPNSSKIWNRLGASLANGNRSVEAVEAYQRALDIQPGFIRARYNVGIICINLKAYKEAAEHLLTALNHQASSIARSGINVSSPANQMSSTIWITLRMVMSLMGRQDLQQAIDNRDLDILNRECGTMAALTKGVFIVGAKRTAFGTFGGAFKNTNATQLQTAAAKAALDAAGVKPDQVDSVNIGQVLVLSSSDGAFLPRHVSLHCGIPIEKPALGVNRLCGSGFQSIVNGAQDIILGSAKISLTGGVDNMSQTPYTVRGARFGIPLGTNPALEDALWVGLSDSFCKLPMALTAENLAEQHKIPRDKVDAFALRSQQLWKKANDEGVFKNEITPFKLKVKGKEVDFAVDEHPRPQTTAEGLAKLPALFKKNGCVTAGTASGICDGAAAVILASEEAVKAHNLTPLARLVAYSTVGVPPEIMGIGPVPAIENVLKVAGLSKSDIDLYEINEAFGVQTLACIQALGLDSNQFNLNGGAIALGHPLGASGSRITGHLVHELKRKNLKRAIGSACIGGGQGIALLLESV</sequence>
<dbReference type="PANTHER" id="PTHR10130">
    <property type="entry name" value="PEROXISOMAL TARGETING SIGNAL 1 RECEPTOR PEX5"/>
    <property type="match status" value="1"/>
</dbReference>
<evidence type="ECO:0000256" key="4">
    <source>
        <dbReference type="ARBA" id="ARBA00005348"/>
    </source>
</evidence>
<keyword evidence="25" id="KW-1185">Reference proteome</keyword>
<keyword evidence="8" id="KW-0963">Cytoplasm</keyword>
<dbReference type="GO" id="GO:0005829">
    <property type="term" value="C:cytosol"/>
    <property type="evidence" value="ECO:0007669"/>
    <property type="project" value="UniProtKB-SubCell"/>
</dbReference>
<keyword evidence="7" id="KW-0813">Transport</keyword>
<evidence type="ECO:0000256" key="13">
    <source>
        <dbReference type="ARBA" id="ARBA00022843"/>
    </source>
</evidence>
<evidence type="ECO:0000256" key="12">
    <source>
        <dbReference type="ARBA" id="ARBA00022803"/>
    </source>
</evidence>
<evidence type="ECO:0000259" key="22">
    <source>
        <dbReference type="Pfam" id="PF00108"/>
    </source>
</evidence>
<dbReference type="EMBL" id="JBEHCU010010659">
    <property type="protein sequence ID" value="KAL1377900.1"/>
    <property type="molecule type" value="Genomic_DNA"/>
</dbReference>
<keyword evidence="12 21" id="KW-0802">TPR repeat</keyword>
<comment type="similarity">
    <text evidence="5">Belongs to the thiolase-like superfamily. Thiolase family.</text>
</comment>
<protein>
    <recommendedName>
        <fullName evidence="6">Peroxisomal targeting signal 1 receptor</fullName>
    </recommendedName>
    <alternativeName>
        <fullName evidence="17">PTS1-BP</fullName>
    </alternativeName>
    <alternativeName>
        <fullName evidence="18">Peroxin-5</fullName>
    </alternativeName>
</protein>
<dbReference type="Gene3D" id="1.25.40.10">
    <property type="entry name" value="Tetratricopeptide repeat domain"/>
    <property type="match status" value="1"/>
</dbReference>
<keyword evidence="14" id="KW-0653">Protein transport</keyword>
<keyword evidence="10" id="KW-0808">Transferase</keyword>
<evidence type="ECO:0000256" key="6">
    <source>
        <dbReference type="ARBA" id="ARBA00018416"/>
    </source>
</evidence>
<dbReference type="PANTHER" id="PTHR10130:SF0">
    <property type="entry name" value="GH08708P"/>
    <property type="match status" value="1"/>
</dbReference>
<dbReference type="PROSITE" id="PS00098">
    <property type="entry name" value="THIOLASE_1"/>
    <property type="match status" value="1"/>
</dbReference>
<dbReference type="Proteomes" id="UP001562425">
    <property type="component" value="Unassembled WGS sequence"/>
</dbReference>
<dbReference type="PROSITE" id="PS50005">
    <property type="entry name" value="TPR"/>
    <property type="match status" value="4"/>
</dbReference>
<dbReference type="GO" id="GO:0015031">
    <property type="term" value="P:protein transport"/>
    <property type="evidence" value="ECO:0007669"/>
    <property type="project" value="UniProtKB-KW"/>
</dbReference>
<comment type="subcellular location">
    <subcellularLocation>
        <location evidence="2">Cytoplasm</location>
        <location evidence="2">Cytosol</location>
    </subcellularLocation>
    <subcellularLocation>
        <location evidence="1">Peroxisome matrix</location>
    </subcellularLocation>
</comment>
<evidence type="ECO:0000256" key="2">
    <source>
        <dbReference type="ARBA" id="ARBA00004514"/>
    </source>
</evidence>
<evidence type="ECO:0000256" key="14">
    <source>
        <dbReference type="ARBA" id="ARBA00022927"/>
    </source>
</evidence>
<comment type="caution">
    <text evidence="24">The sequence shown here is derived from an EMBL/GenBank/DDBJ whole genome shotgun (WGS) entry which is preliminary data.</text>
</comment>
<name>A0ABD1CND1_CULPP</name>
<dbReference type="Pfam" id="PF02803">
    <property type="entry name" value="Thiolase_C"/>
    <property type="match status" value="1"/>
</dbReference>
<evidence type="ECO:0000256" key="10">
    <source>
        <dbReference type="ARBA" id="ARBA00022679"/>
    </source>
</evidence>
<accession>A0ABD1CND1</accession>
<keyword evidence="15" id="KW-0576">Peroxisome</keyword>
<evidence type="ECO:0000256" key="1">
    <source>
        <dbReference type="ARBA" id="ARBA00004253"/>
    </source>
</evidence>
<dbReference type="FunFam" id="3.40.47.10:FF:000010">
    <property type="entry name" value="Acetyl-CoA acetyltransferase (Thiolase)"/>
    <property type="match status" value="1"/>
</dbReference>
<evidence type="ECO:0000256" key="17">
    <source>
        <dbReference type="ARBA" id="ARBA00030232"/>
    </source>
</evidence>
<evidence type="ECO:0000256" key="20">
    <source>
        <dbReference type="ARBA" id="ARBA00046106"/>
    </source>
</evidence>
<evidence type="ECO:0000256" key="19">
    <source>
        <dbReference type="ARBA" id="ARBA00046072"/>
    </source>
</evidence>
<keyword evidence="11" id="KW-0677">Repeat</keyword>
<dbReference type="PROSITE" id="PS00099">
    <property type="entry name" value="THIOLASE_3"/>
    <property type="match status" value="1"/>
</dbReference>
<feature type="domain" description="Thiolase N-terminal" evidence="22">
    <location>
        <begin position="619"/>
        <end position="879"/>
    </location>
</feature>
<evidence type="ECO:0000256" key="18">
    <source>
        <dbReference type="ARBA" id="ARBA00032505"/>
    </source>
</evidence>
<feature type="repeat" description="TPR" evidence="21">
    <location>
        <begin position="310"/>
        <end position="343"/>
    </location>
</feature>
<dbReference type="SMART" id="SM00028">
    <property type="entry name" value="TPR"/>
    <property type="match status" value="5"/>
</dbReference>
<evidence type="ECO:0000256" key="3">
    <source>
        <dbReference type="ARBA" id="ARBA00005189"/>
    </source>
</evidence>
<dbReference type="InterPro" id="IPR020610">
    <property type="entry name" value="Thiolase_AS"/>
</dbReference>
<proteinExistence type="inferred from homology"/>
<evidence type="ECO:0000256" key="21">
    <source>
        <dbReference type="PROSITE-ProRule" id="PRU00339"/>
    </source>
</evidence>
<dbReference type="GO" id="GO:0016746">
    <property type="term" value="F:acyltransferase activity"/>
    <property type="evidence" value="ECO:0007669"/>
    <property type="project" value="UniProtKB-KW"/>
</dbReference>
<comment type="similarity">
    <text evidence="4">Belongs to the peroxisomal targeting signal receptor family.</text>
</comment>
<dbReference type="CDD" id="cd00751">
    <property type="entry name" value="thiolase"/>
    <property type="match status" value="1"/>
</dbReference>
<evidence type="ECO:0000256" key="7">
    <source>
        <dbReference type="ARBA" id="ARBA00022448"/>
    </source>
</evidence>